<sequence>MADNMLKRSTSEDNFRCYIIQGLDGRELKFLARAITEDPIQKLCSFIITFFLEDDTMTLKTLDEDLCNKKENERLEKENEKQRQIEIEEREKQRQIEIEEREKQRQIEIEEREKQRQIEIEERESKDR</sequence>
<evidence type="ECO:0000313" key="2">
    <source>
        <dbReference type="EMBL" id="GIX66814.1"/>
    </source>
</evidence>
<reference evidence="2 3" key="1">
    <citation type="submission" date="2021-06" db="EMBL/GenBank/DDBJ databases">
        <title>Caerostris extrusa draft genome.</title>
        <authorList>
            <person name="Kono N."/>
            <person name="Arakawa K."/>
        </authorList>
    </citation>
    <scope>NUCLEOTIDE SEQUENCE [LARGE SCALE GENOMIC DNA]</scope>
</reference>
<protein>
    <submittedName>
        <fullName evidence="2">Uncharacterized protein</fullName>
    </submittedName>
</protein>
<dbReference type="EMBL" id="BPLR01001823">
    <property type="protein sequence ID" value="GIX66814.1"/>
    <property type="molecule type" value="Genomic_DNA"/>
</dbReference>
<evidence type="ECO:0000313" key="3">
    <source>
        <dbReference type="Proteomes" id="UP001054945"/>
    </source>
</evidence>
<organism evidence="2 3">
    <name type="scientific">Caerostris extrusa</name>
    <name type="common">Bark spider</name>
    <name type="synonym">Caerostris bankana</name>
    <dbReference type="NCBI Taxonomy" id="172846"/>
    <lineage>
        <taxon>Eukaryota</taxon>
        <taxon>Metazoa</taxon>
        <taxon>Ecdysozoa</taxon>
        <taxon>Arthropoda</taxon>
        <taxon>Chelicerata</taxon>
        <taxon>Arachnida</taxon>
        <taxon>Araneae</taxon>
        <taxon>Araneomorphae</taxon>
        <taxon>Entelegynae</taxon>
        <taxon>Araneoidea</taxon>
        <taxon>Araneidae</taxon>
        <taxon>Caerostris</taxon>
    </lineage>
</organism>
<keyword evidence="1" id="KW-0175">Coiled coil</keyword>
<dbReference type="Proteomes" id="UP001054945">
    <property type="component" value="Unassembled WGS sequence"/>
</dbReference>
<accession>A0AAV4M466</accession>
<name>A0AAV4M466_CAEEX</name>
<evidence type="ECO:0000256" key="1">
    <source>
        <dbReference type="SAM" id="Coils"/>
    </source>
</evidence>
<keyword evidence="3" id="KW-1185">Reference proteome</keyword>
<feature type="coiled-coil region" evidence="1">
    <location>
        <begin position="68"/>
        <end position="124"/>
    </location>
</feature>
<proteinExistence type="predicted"/>
<dbReference type="AlphaFoldDB" id="A0AAV4M466"/>
<gene>
    <name evidence="2" type="ORF">CEXT_656851</name>
</gene>
<comment type="caution">
    <text evidence="2">The sequence shown here is derived from an EMBL/GenBank/DDBJ whole genome shotgun (WGS) entry which is preliminary data.</text>
</comment>